<feature type="transmembrane region" description="Helical" evidence="5">
    <location>
        <begin position="105"/>
        <end position="123"/>
    </location>
</feature>
<dbReference type="InterPro" id="IPR020846">
    <property type="entry name" value="MFS_dom"/>
</dbReference>
<feature type="transmembrane region" description="Helical" evidence="5">
    <location>
        <begin position="135"/>
        <end position="158"/>
    </location>
</feature>
<sequence>MSTANRPLLAGRMLAFIGIILVAANLRTAVGALSPIIGRVSAELPLDPLVVGLLGAMPPVCFALFGIITPALVRRSRLEVVLILALAAILVGHLIRGIAGDVLTLVIGSAVTFAGLGLGNVLLPPIVKKYFPDRIALMTTLYVTMLSISTLIPPLIAVPVADGAGWRISLAMWAGVSVVALVPWLVLNLHAKRTPPPPRLDPSRTEVVGRLWRSPLAWSLAVIFGLSSLNAYAMFAWLPSLVQDIVGVNDATAGVWLSVFAFMGFPAGLLIPILAVRMKNIALLVYVAVGCLVAGYAGLLIVPTVAPLAWVVLIGLGPLLFPLALVLINLRTRTHDGAIALSSFVQGVGYVLGALGPLVVGITHDLTDGWTVPLVILIGVAFIGVFAGAIVARDRTIEDGA</sequence>
<organism evidence="7 8">
    <name type="scientific">Mycetocola zhujimingii</name>
    <dbReference type="NCBI Taxonomy" id="2079792"/>
    <lineage>
        <taxon>Bacteria</taxon>
        <taxon>Bacillati</taxon>
        <taxon>Actinomycetota</taxon>
        <taxon>Actinomycetes</taxon>
        <taxon>Micrococcales</taxon>
        <taxon>Microbacteriaceae</taxon>
        <taxon>Mycetocola</taxon>
    </lineage>
</organism>
<keyword evidence="8" id="KW-1185">Reference proteome</keyword>
<dbReference type="PROSITE" id="PS50850">
    <property type="entry name" value="MFS"/>
    <property type="match status" value="1"/>
</dbReference>
<dbReference type="RefSeq" id="WP_108962616.1">
    <property type="nucleotide sequence ID" value="NZ_QEFB01000005.1"/>
</dbReference>
<evidence type="ECO:0000259" key="6">
    <source>
        <dbReference type="PROSITE" id="PS50850"/>
    </source>
</evidence>
<dbReference type="PANTHER" id="PTHR23523">
    <property type="match status" value="1"/>
</dbReference>
<dbReference type="SUPFAM" id="SSF103473">
    <property type="entry name" value="MFS general substrate transporter"/>
    <property type="match status" value="1"/>
</dbReference>
<feature type="transmembrane region" description="Helical" evidence="5">
    <location>
        <begin position="372"/>
        <end position="392"/>
    </location>
</feature>
<dbReference type="Proteomes" id="UP000244962">
    <property type="component" value="Unassembled WGS sequence"/>
</dbReference>
<protein>
    <submittedName>
        <fullName evidence="7">MFS transporter</fullName>
    </submittedName>
</protein>
<comment type="subcellular location">
    <subcellularLocation>
        <location evidence="1">Cell membrane</location>
        <topology evidence="1">Multi-pass membrane protein</topology>
    </subcellularLocation>
</comment>
<comment type="caution">
    <text evidence="7">The sequence shown here is derived from an EMBL/GenBank/DDBJ whole genome shotgun (WGS) entry which is preliminary data.</text>
</comment>
<dbReference type="InterPro" id="IPR052524">
    <property type="entry name" value="MFS_Cyanate_Porter"/>
</dbReference>
<keyword evidence="4 5" id="KW-0472">Membrane</keyword>
<evidence type="ECO:0000256" key="2">
    <source>
        <dbReference type="ARBA" id="ARBA00022692"/>
    </source>
</evidence>
<name>A0A2U1TEF5_9MICO</name>
<gene>
    <name evidence="7" type="ORF">DF223_06500</name>
</gene>
<keyword evidence="3 5" id="KW-1133">Transmembrane helix</keyword>
<dbReference type="InterPro" id="IPR036259">
    <property type="entry name" value="MFS_trans_sf"/>
</dbReference>
<dbReference type="EMBL" id="QEFB01000005">
    <property type="protein sequence ID" value="PWC07275.1"/>
    <property type="molecule type" value="Genomic_DNA"/>
</dbReference>
<evidence type="ECO:0000256" key="4">
    <source>
        <dbReference type="ARBA" id="ARBA00023136"/>
    </source>
</evidence>
<evidence type="ECO:0000256" key="5">
    <source>
        <dbReference type="SAM" id="Phobius"/>
    </source>
</evidence>
<accession>A0A2U1TEF5</accession>
<evidence type="ECO:0000313" key="8">
    <source>
        <dbReference type="Proteomes" id="UP000244962"/>
    </source>
</evidence>
<keyword evidence="2 5" id="KW-0812">Transmembrane</keyword>
<feature type="transmembrane region" description="Helical" evidence="5">
    <location>
        <begin position="48"/>
        <end position="73"/>
    </location>
</feature>
<feature type="transmembrane region" description="Helical" evidence="5">
    <location>
        <begin position="283"/>
        <end position="302"/>
    </location>
</feature>
<dbReference type="PANTHER" id="PTHR23523:SF2">
    <property type="entry name" value="2-NITROIMIDAZOLE TRANSPORTER"/>
    <property type="match status" value="1"/>
</dbReference>
<feature type="transmembrane region" description="Helical" evidence="5">
    <location>
        <begin position="255"/>
        <end position="276"/>
    </location>
</feature>
<dbReference type="GO" id="GO:0005886">
    <property type="term" value="C:plasma membrane"/>
    <property type="evidence" value="ECO:0007669"/>
    <property type="project" value="UniProtKB-SubCell"/>
</dbReference>
<evidence type="ECO:0000256" key="3">
    <source>
        <dbReference type="ARBA" id="ARBA00022989"/>
    </source>
</evidence>
<feature type="transmembrane region" description="Helical" evidence="5">
    <location>
        <begin position="337"/>
        <end position="360"/>
    </location>
</feature>
<feature type="transmembrane region" description="Helical" evidence="5">
    <location>
        <begin position="308"/>
        <end position="330"/>
    </location>
</feature>
<proteinExistence type="predicted"/>
<dbReference type="GO" id="GO:0022857">
    <property type="term" value="F:transmembrane transporter activity"/>
    <property type="evidence" value="ECO:0007669"/>
    <property type="project" value="InterPro"/>
</dbReference>
<feature type="transmembrane region" description="Helical" evidence="5">
    <location>
        <begin position="211"/>
        <end position="235"/>
    </location>
</feature>
<dbReference type="Gene3D" id="1.20.1250.20">
    <property type="entry name" value="MFS general substrate transporter like domains"/>
    <property type="match status" value="1"/>
</dbReference>
<evidence type="ECO:0000313" key="7">
    <source>
        <dbReference type="EMBL" id="PWC07275.1"/>
    </source>
</evidence>
<feature type="domain" description="Major facilitator superfamily (MFS) profile" evidence="6">
    <location>
        <begin position="11"/>
        <end position="396"/>
    </location>
</feature>
<evidence type="ECO:0000256" key="1">
    <source>
        <dbReference type="ARBA" id="ARBA00004651"/>
    </source>
</evidence>
<dbReference type="InterPro" id="IPR011701">
    <property type="entry name" value="MFS"/>
</dbReference>
<feature type="transmembrane region" description="Helical" evidence="5">
    <location>
        <begin position="80"/>
        <end position="99"/>
    </location>
</feature>
<dbReference type="AlphaFoldDB" id="A0A2U1TEF5"/>
<reference evidence="8" key="1">
    <citation type="submission" date="2018-04" db="EMBL/GenBank/DDBJ databases">
        <authorList>
            <person name="Liu S."/>
            <person name="Wang Z."/>
            <person name="Li J."/>
        </authorList>
    </citation>
    <scope>NUCLEOTIDE SEQUENCE [LARGE SCALE GENOMIC DNA]</scope>
    <source>
        <strain evidence="8">622</strain>
    </source>
</reference>
<feature type="transmembrane region" description="Helical" evidence="5">
    <location>
        <begin position="170"/>
        <end position="190"/>
    </location>
</feature>
<dbReference type="Pfam" id="PF07690">
    <property type="entry name" value="MFS_1"/>
    <property type="match status" value="1"/>
</dbReference>